<keyword evidence="2" id="KW-1185">Reference proteome</keyword>
<dbReference type="RefSeq" id="WP_158101111.1">
    <property type="nucleotide sequence ID" value="NZ_BLAG01000020.1"/>
</dbReference>
<evidence type="ECO:0000313" key="2">
    <source>
        <dbReference type="Proteomes" id="UP000325598"/>
    </source>
</evidence>
<evidence type="ECO:0000313" key="1">
    <source>
        <dbReference type="EMBL" id="GES33630.1"/>
    </source>
</evidence>
<dbReference type="Proteomes" id="UP000325598">
    <property type="component" value="Unassembled WGS sequence"/>
</dbReference>
<gene>
    <name evidence="1" type="ORF">San01_61180</name>
</gene>
<reference evidence="1 2" key="1">
    <citation type="submission" date="2019-10" db="EMBL/GenBank/DDBJ databases">
        <title>Whole genome shotgun sequence of Streptomyces angustmyceticus NBRC 3934.</title>
        <authorList>
            <person name="Hosoyama A."/>
            <person name="Ichikawa N."/>
            <person name="Kimura A."/>
            <person name="Kitahashi Y."/>
            <person name="Komaki H."/>
            <person name="Uohara A."/>
        </authorList>
    </citation>
    <scope>NUCLEOTIDE SEQUENCE [LARGE SCALE GENOMIC DNA]</scope>
    <source>
        <strain evidence="1 2">NBRC 3934</strain>
    </source>
</reference>
<proteinExistence type="predicted"/>
<dbReference type="EMBL" id="BLAG01000020">
    <property type="protein sequence ID" value="GES33630.1"/>
    <property type="molecule type" value="Genomic_DNA"/>
</dbReference>
<organism evidence="1 2">
    <name type="scientific">Streptomyces angustmyceticus</name>
    <dbReference type="NCBI Taxonomy" id="285578"/>
    <lineage>
        <taxon>Bacteria</taxon>
        <taxon>Bacillati</taxon>
        <taxon>Actinomycetota</taxon>
        <taxon>Actinomycetes</taxon>
        <taxon>Kitasatosporales</taxon>
        <taxon>Streptomycetaceae</taxon>
        <taxon>Streptomyces</taxon>
    </lineage>
</organism>
<dbReference type="GeneID" id="96750164"/>
<accession>A0A5J4LQ13</accession>
<protein>
    <submittedName>
        <fullName evidence="1">Uncharacterized protein</fullName>
    </submittedName>
</protein>
<comment type="caution">
    <text evidence="1">The sequence shown here is derived from an EMBL/GenBank/DDBJ whole genome shotgun (WGS) entry which is preliminary data.</text>
</comment>
<dbReference type="AlphaFoldDB" id="A0A5J4LQ13"/>
<name>A0A5J4LQ13_9ACTN</name>
<sequence length="72" mass="7390">MPVATAKGAGLRVTPVEAWGLSPRVRGSQTTNAAMVKATPRAAAVCQEPGKVWESGAEIPEETAAVTPMTVT</sequence>